<organism evidence="3 4">
    <name type="scientific">Tothia fuscella</name>
    <dbReference type="NCBI Taxonomy" id="1048955"/>
    <lineage>
        <taxon>Eukaryota</taxon>
        <taxon>Fungi</taxon>
        <taxon>Dikarya</taxon>
        <taxon>Ascomycota</taxon>
        <taxon>Pezizomycotina</taxon>
        <taxon>Dothideomycetes</taxon>
        <taxon>Pleosporomycetidae</taxon>
        <taxon>Venturiales</taxon>
        <taxon>Cylindrosympodiaceae</taxon>
        <taxon>Tothia</taxon>
    </lineage>
</organism>
<dbReference type="AlphaFoldDB" id="A0A9P4U287"/>
<evidence type="ECO:0000256" key="1">
    <source>
        <dbReference type="SAM" id="MobiDB-lite"/>
    </source>
</evidence>
<proteinExistence type="predicted"/>
<sequence length="359" mass="36696">MARCALLTTFIAASHLALATGPIPSPTPASANGKIQARAPAPTPAPSPDKLAKVGTRLVPGVVCNNQNFNQGPPAFQSYLSAHRGQQQICPNDARIRYLPDDQQIGCCTNSATLTQVGGQYGCCLCGSQCQGGVPPMGDWFYDQNQQLIITQALPQGAVPGYTPVYSCIPGQPCNNQPGGGGGPIITDPTNGGVYALGFVPTSQTVIGCGQAQGCQTIYYGPNTATTIFPGGGGNFPGNQGGICNTVFANGVPQTSCTPGGAYGGGIGGAIGNQPCYTFFNGNQQSISCAGMQLASTYYTTSTQSICQTFNGQQSCSLQYITMATRTSFRNAAARETGAAGVMGQLAAGMVVFGAGLIL</sequence>
<feature type="signal peptide" evidence="2">
    <location>
        <begin position="1"/>
        <end position="19"/>
    </location>
</feature>
<feature type="chain" id="PRO_5040241354" evidence="2">
    <location>
        <begin position="20"/>
        <end position="359"/>
    </location>
</feature>
<dbReference type="Proteomes" id="UP000800235">
    <property type="component" value="Unassembled WGS sequence"/>
</dbReference>
<protein>
    <submittedName>
        <fullName evidence="3">Uncharacterized protein</fullName>
    </submittedName>
</protein>
<gene>
    <name evidence="3" type="ORF">EJ08DRAFT_730770</name>
</gene>
<comment type="caution">
    <text evidence="3">The sequence shown here is derived from an EMBL/GenBank/DDBJ whole genome shotgun (WGS) entry which is preliminary data.</text>
</comment>
<dbReference type="EMBL" id="MU007016">
    <property type="protein sequence ID" value="KAF2434570.1"/>
    <property type="molecule type" value="Genomic_DNA"/>
</dbReference>
<feature type="region of interest" description="Disordered" evidence="1">
    <location>
        <begin position="27"/>
        <end position="50"/>
    </location>
</feature>
<reference evidence="3" key="1">
    <citation type="journal article" date="2020" name="Stud. Mycol.">
        <title>101 Dothideomycetes genomes: a test case for predicting lifestyles and emergence of pathogens.</title>
        <authorList>
            <person name="Haridas S."/>
            <person name="Albert R."/>
            <person name="Binder M."/>
            <person name="Bloem J."/>
            <person name="Labutti K."/>
            <person name="Salamov A."/>
            <person name="Andreopoulos B."/>
            <person name="Baker S."/>
            <person name="Barry K."/>
            <person name="Bills G."/>
            <person name="Bluhm B."/>
            <person name="Cannon C."/>
            <person name="Castanera R."/>
            <person name="Culley D."/>
            <person name="Daum C."/>
            <person name="Ezra D."/>
            <person name="Gonzalez J."/>
            <person name="Henrissat B."/>
            <person name="Kuo A."/>
            <person name="Liang C."/>
            <person name="Lipzen A."/>
            <person name="Lutzoni F."/>
            <person name="Magnuson J."/>
            <person name="Mondo S."/>
            <person name="Nolan M."/>
            <person name="Ohm R."/>
            <person name="Pangilinan J."/>
            <person name="Park H.-J."/>
            <person name="Ramirez L."/>
            <person name="Alfaro M."/>
            <person name="Sun H."/>
            <person name="Tritt A."/>
            <person name="Yoshinaga Y."/>
            <person name="Zwiers L.-H."/>
            <person name="Turgeon B."/>
            <person name="Goodwin S."/>
            <person name="Spatafora J."/>
            <person name="Crous P."/>
            <person name="Grigoriev I."/>
        </authorList>
    </citation>
    <scope>NUCLEOTIDE SEQUENCE</scope>
    <source>
        <strain evidence="3">CBS 130266</strain>
    </source>
</reference>
<evidence type="ECO:0000313" key="4">
    <source>
        <dbReference type="Proteomes" id="UP000800235"/>
    </source>
</evidence>
<name>A0A9P4U287_9PEZI</name>
<evidence type="ECO:0000313" key="3">
    <source>
        <dbReference type="EMBL" id="KAF2434570.1"/>
    </source>
</evidence>
<accession>A0A9P4U287</accession>
<evidence type="ECO:0000256" key="2">
    <source>
        <dbReference type="SAM" id="SignalP"/>
    </source>
</evidence>
<keyword evidence="4" id="KW-1185">Reference proteome</keyword>
<keyword evidence="2" id="KW-0732">Signal</keyword>